<dbReference type="GO" id="GO:0006950">
    <property type="term" value="P:response to stress"/>
    <property type="evidence" value="ECO:0007669"/>
    <property type="project" value="TreeGrafter"/>
</dbReference>
<dbReference type="Pfam" id="PF12802">
    <property type="entry name" value="MarR_2"/>
    <property type="match status" value="1"/>
</dbReference>
<dbReference type="EMBL" id="JACHJU010000009">
    <property type="protein sequence ID" value="MBB4944358.1"/>
    <property type="molecule type" value="Genomic_DNA"/>
</dbReference>
<dbReference type="PANTHER" id="PTHR33164:SF99">
    <property type="entry name" value="MARR FAMILY REGULATORY PROTEIN"/>
    <property type="match status" value="1"/>
</dbReference>
<evidence type="ECO:0000313" key="2">
    <source>
        <dbReference type="EMBL" id="MBB4944358.1"/>
    </source>
</evidence>
<dbReference type="PANTHER" id="PTHR33164">
    <property type="entry name" value="TRANSCRIPTIONAL REGULATOR, MARR FAMILY"/>
    <property type="match status" value="1"/>
</dbReference>
<evidence type="ECO:0000313" key="3">
    <source>
        <dbReference type="Proteomes" id="UP000534286"/>
    </source>
</evidence>
<proteinExistence type="predicted"/>
<accession>A0A7W7S5P6</accession>
<keyword evidence="2" id="KW-0238">DNA-binding</keyword>
<dbReference type="Gene3D" id="1.10.10.10">
    <property type="entry name" value="Winged helix-like DNA-binding domain superfamily/Winged helix DNA-binding domain"/>
    <property type="match status" value="1"/>
</dbReference>
<dbReference type="GO" id="GO:0003677">
    <property type="term" value="F:DNA binding"/>
    <property type="evidence" value="ECO:0007669"/>
    <property type="project" value="UniProtKB-KW"/>
</dbReference>
<dbReference type="InterPro" id="IPR000835">
    <property type="entry name" value="HTH_MarR-typ"/>
</dbReference>
<organism evidence="2 3">
    <name type="scientific">Streptosporangium album</name>
    <dbReference type="NCBI Taxonomy" id="47479"/>
    <lineage>
        <taxon>Bacteria</taxon>
        <taxon>Bacillati</taxon>
        <taxon>Actinomycetota</taxon>
        <taxon>Actinomycetes</taxon>
        <taxon>Streptosporangiales</taxon>
        <taxon>Streptosporangiaceae</taxon>
        <taxon>Streptosporangium</taxon>
    </lineage>
</organism>
<protein>
    <submittedName>
        <fullName evidence="2">DNA-binding MarR family transcriptional regulator</fullName>
    </submittedName>
</protein>
<name>A0A7W7S5P6_9ACTN</name>
<comment type="caution">
    <text evidence="2">The sequence shown here is derived from an EMBL/GenBank/DDBJ whole genome shotgun (WGS) entry which is preliminary data.</text>
</comment>
<dbReference type="Proteomes" id="UP000534286">
    <property type="component" value="Unassembled WGS sequence"/>
</dbReference>
<dbReference type="SMART" id="SM00347">
    <property type="entry name" value="HTH_MARR"/>
    <property type="match status" value="1"/>
</dbReference>
<dbReference type="InterPro" id="IPR036390">
    <property type="entry name" value="WH_DNA-bd_sf"/>
</dbReference>
<dbReference type="InterPro" id="IPR036388">
    <property type="entry name" value="WH-like_DNA-bd_sf"/>
</dbReference>
<dbReference type="RefSeq" id="WP_184760189.1">
    <property type="nucleotide sequence ID" value="NZ_BAABEK010000105.1"/>
</dbReference>
<gene>
    <name evidence="2" type="ORF">FHR32_008764</name>
</gene>
<dbReference type="InterPro" id="IPR039422">
    <property type="entry name" value="MarR/SlyA-like"/>
</dbReference>
<reference evidence="2 3" key="1">
    <citation type="submission" date="2020-08" db="EMBL/GenBank/DDBJ databases">
        <title>Sequencing the genomes of 1000 actinobacteria strains.</title>
        <authorList>
            <person name="Klenk H.-P."/>
        </authorList>
    </citation>
    <scope>NUCLEOTIDE SEQUENCE [LARGE SCALE GENOMIC DNA]</scope>
    <source>
        <strain evidence="2 3">DSM 43023</strain>
    </source>
</reference>
<evidence type="ECO:0000259" key="1">
    <source>
        <dbReference type="SMART" id="SM00347"/>
    </source>
</evidence>
<keyword evidence="3" id="KW-1185">Reference proteome</keyword>
<dbReference type="AlphaFoldDB" id="A0A7W7S5P6"/>
<sequence length="138" mass="15181">MSHDPQVAARVWHGMRALVLDRHDRRKEVCAALDMSFIRAKALRRLASTPLTMRQLAAELATDAPYTTIVVDDLVRRGMVVRDVHPDDRRQKIVTVTADGARAAELAEAILGEPPPPLLELGDADLMALDRIITGLLG</sequence>
<feature type="domain" description="HTH marR-type" evidence="1">
    <location>
        <begin position="28"/>
        <end position="131"/>
    </location>
</feature>
<dbReference type="GO" id="GO:0003700">
    <property type="term" value="F:DNA-binding transcription factor activity"/>
    <property type="evidence" value="ECO:0007669"/>
    <property type="project" value="InterPro"/>
</dbReference>
<dbReference type="SUPFAM" id="SSF46785">
    <property type="entry name" value="Winged helix' DNA-binding domain"/>
    <property type="match status" value="1"/>
</dbReference>